<dbReference type="Pfam" id="PF14065">
    <property type="entry name" value="Pvc16_N"/>
    <property type="match status" value="1"/>
</dbReference>
<evidence type="ECO:0000313" key="2">
    <source>
        <dbReference type="EMBL" id="RAP78300.1"/>
    </source>
</evidence>
<dbReference type="OrthoDB" id="2651753at2"/>
<comment type="caution">
    <text evidence="2">The sequence shown here is derived from an EMBL/GenBank/DDBJ whole genome shotgun (WGS) entry which is preliminary data.</text>
</comment>
<reference evidence="2 3" key="1">
    <citation type="submission" date="2018-06" db="EMBL/GenBank/DDBJ databases">
        <title>Paenibacillus montanisoli sp. nov., isolated from mountain area soil.</title>
        <authorList>
            <person name="Wu M."/>
        </authorList>
    </citation>
    <scope>NUCLEOTIDE SEQUENCE [LARGE SCALE GENOMIC DNA]</scope>
    <source>
        <strain evidence="2 3">RA17</strain>
    </source>
</reference>
<dbReference type="RefSeq" id="WP_112881423.1">
    <property type="nucleotide sequence ID" value="NZ_QLUW01000001.1"/>
</dbReference>
<dbReference type="Proteomes" id="UP000249260">
    <property type="component" value="Unassembled WGS sequence"/>
</dbReference>
<sequence length="428" mass="47095">MSNFLAVATVTATLKNLLQSAIGRDEHDVQGVTVTTQRPNKEMPSPCVNIFLYQVTPNPHWRNNDLPTRNASNAQLVQRPRMALDLHYLLTFYGEEGLLVPQRLLGSVTRTIHTYPVLTRKMIQDTIQMNQYHYLSTSDLAHEIELVKFVPLTLNLEELSKLWSVFFQVDYALSIAYQASVVFIESEDTFAAPLPVRQPIVTVVPFSYPKIATITPSAIAFQAGAPFTIRGSSLQAEDESSVTQVALGNKLLTPDSPPQADRLVIHLPANARAGINAVQVRRQIDVGDRHLRPGYESNIATLVIQPVLESLTFSQISNSVSGLPRTQHFDVKVAPAVGEQQRAELLLNELVSLSAPNTSPPPQPLTFTIPALPRDADSNSLTFETTGIPTGTYLVRVRVDGAESNLQIDTLQGSPTFNMPYKPTVGVL</sequence>
<dbReference type="InterPro" id="IPR025351">
    <property type="entry name" value="Pvc16_N"/>
</dbReference>
<dbReference type="AlphaFoldDB" id="A0A328U6Z3"/>
<protein>
    <submittedName>
        <fullName evidence="2">DUF4255 domain-containing protein</fullName>
    </submittedName>
</protein>
<feature type="domain" description="Pvc16 N-terminal" evidence="1">
    <location>
        <begin position="9"/>
        <end position="197"/>
    </location>
</feature>
<evidence type="ECO:0000313" key="3">
    <source>
        <dbReference type="Proteomes" id="UP000249260"/>
    </source>
</evidence>
<keyword evidence="3" id="KW-1185">Reference proteome</keyword>
<accession>A0A328U6Z3</accession>
<dbReference type="EMBL" id="QLUW01000001">
    <property type="protein sequence ID" value="RAP78300.1"/>
    <property type="molecule type" value="Genomic_DNA"/>
</dbReference>
<gene>
    <name evidence="2" type="ORF">DL346_07685</name>
</gene>
<organism evidence="2 3">
    <name type="scientific">Paenibacillus montanisoli</name>
    <dbReference type="NCBI Taxonomy" id="2081970"/>
    <lineage>
        <taxon>Bacteria</taxon>
        <taxon>Bacillati</taxon>
        <taxon>Bacillota</taxon>
        <taxon>Bacilli</taxon>
        <taxon>Bacillales</taxon>
        <taxon>Paenibacillaceae</taxon>
        <taxon>Paenibacillus</taxon>
    </lineage>
</organism>
<evidence type="ECO:0000259" key="1">
    <source>
        <dbReference type="Pfam" id="PF14065"/>
    </source>
</evidence>
<name>A0A328U6Z3_9BACL</name>
<proteinExistence type="predicted"/>